<dbReference type="Pfam" id="PF00106">
    <property type="entry name" value="adh_short"/>
    <property type="match status" value="1"/>
</dbReference>
<dbReference type="GO" id="GO:0016491">
    <property type="term" value="F:oxidoreductase activity"/>
    <property type="evidence" value="ECO:0007669"/>
    <property type="project" value="UniProtKB-KW"/>
</dbReference>
<dbReference type="InterPro" id="IPR036291">
    <property type="entry name" value="NAD(P)-bd_dom_sf"/>
</dbReference>
<keyword evidence="2" id="KW-0812">Transmembrane</keyword>
<keyword evidence="1" id="KW-0560">Oxidoreductase</keyword>
<dbReference type="SUPFAM" id="SSF51735">
    <property type="entry name" value="NAD(P)-binding Rossmann-fold domains"/>
    <property type="match status" value="1"/>
</dbReference>
<reference evidence="3" key="1">
    <citation type="journal article" date="2011" name="PLoS ONE">
        <title>A deep insight into the sialotranscriptome of the gulf coast tick, Amblyomma maculatum.</title>
        <authorList>
            <person name="Karim S."/>
            <person name="Singh P."/>
            <person name="Ribeiro J.M."/>
        </authorList>
    </citation>
    <scope>NUCLEOTIDE SEQUENCE</scope>
    <source>
        <tissue evidence="3">Salivary gland</tissue>
    </source>
</reference>
<evidence type="ECO:0000313" key="3">
    <source>
        <dbReference type="EMBL" id="AEO32239.1"/>
    </source>
</evidence>
<feature type="transmembrane region" description="Helical" evidence="2">
    <location>
        <begin position="30"/>
        <end position="50"/>
    </location>
</feature>
<dbReference type="InterPro" id="IPR002347">
    <property type="entry name" value="SDR_fam"/>
</dbReference>
<evidence type="ECO:0000256" key="2">
    <source>
        <dbReference type="SAM" id="Phobius"/>
    </source>
</evidence>
<dbReference type="PANTHER" id="PTHR43313">
    <property type="entry name" value="SHORT-CHAIN DEHYDROGENASE/REDUCTASE FAMILY 9C"/>
    <property type="match status" value="1"/>
</dbReference>
<sequence length="349" mass="39056">MRTSWTLFVVFVLLFWELWDYVPLLTRVGSIVGSLVIILLASHWLSRFVWKKLFVKRLPSDGKSVLVTGCDTGFGHALAVQLSKEGFLVFAGCLNGQGDGAKSLRELTNVRVLQLDVTQDEQVEAALSSVKQELGYRVLWCVVANAAIRTNGLLEWVTMDSITKIFDVNLFGTLRVTKKFLPLLKKSNGRMIVVSSPFGHLTMPMGVPYCMTKHALVSMVDGLRRECQGKGVDFIAVEPIAYKTQITANLDDADAVQEELQRQAPEVIADYSADEIQHWLTTVRLTYDTLARDDINEVVETIMLAVRETYPKTRYISPFRLAGFVYYLPMCLPSELADLLLGSAIKTLP</sequence>
<accession>G3MFH1</accession>
<protein>
    <submittedName>
        <fullName evidence="3">Uncharacterized protein</fullName>
    </submittedName>
</protein>
<dbReference type="PANTHER" id="PTHR43313:SF36">
    <property type="entry name" value="D-BETA-HYDROXYBUTYRATE DEHYDROGENASE, MITOCHONDRIAL"/>
    <property type="match status" value="1"/>
</dbReference>
<dbReference type="Gene3D" id="3.40.50.720">
    <property type="entry name" value="NAD(P)-binding Rossmann-like Domain"/>
    <property type="match status" value="1"/>
</dbReference>
<keyword evidence="2" id="KW-0472">Membrane</keyword>
<dbReference type="InterPro" id="IPR020904">
    <property type="entry name" value="Sc_DH/Rdtase_CS"/>
</dbReference>
<dbReference type="GO" id="GO:0008202">
    <property type="term" value="P:steroid metabolic process"/>
    <property type="evidence" value="ECO:0007669"/>
    <property type="project" value="TreeGrafter"/>
</dbReference>
<dbReference type="EMBL" id="JO840622">
    <property type="protein sequence ID" value="AEO32239.1"/>
    <property type="molecule type" value="mRNA"/>
</dbReference>
<dbReference type="PRINTS" id="PR00081">
    <property type="entry name" value="GDHRDH"/>
</dbReference>
<proteinExistence type="evidence at transcript level"/>
<organism evidence="3">
    <name type="scientific">Amblyomma maculatum</name>
    <name type="common">Gulf Coast tick</name>
    <dbReference type="NCBI Taxonomy" id="34609"/>
    <lineage>
        <taxon>Eukaryota</taxon>
        <taxon>Metazoa</taxon>
        <taxon>Ecdysozoa</taxon>
        <taxon>Arthropoda</taxon>
        <taxon>Chelicerata</taxon>
        <taxon>Arachnida</taxon>
        <taxon>Acari</taxon>
        <taxon>Parasitiformes</taxon>
        <taxon>Ixodida</taxon>
        <taxon>Ixodoidea</taxon>
        <taxon>Ixodidae</taxon>
        <taxon>Amblyomminae</taxon>
        <taxon>Amblyomma</taxon>
    </lineage>
</organism>
<keyword evidence="2" id="KW-1133">Transmembrane helix</keyword>
<name>G3MFH1_AMBMU</name>
<evidence type="ECO:0000256" key="1">
    <source>
        <dbReference type="ARBA" id="ARBA00023002"/>
    </source>
</evidence>
<dbReference type="AlphaFoldDB" id="G3MFH1"/>
<dbReference type="PROSITE" id="PS00061">
    <property type="entry name" value="ADH_SHORT"/>
    <property type="match status" value="1"/>
</dbReference>
<feature type="non-terminal residue" evidence="3">
    <location>
        <position position="349"/>
    </location>
</feature>